<feature type="domain" description="Streptococcal pilin isopeptide linkage" evidence="3">
    <location>
        <begin position="1345"/>
        <end position="1457"/>
    </location>
</feature>
<evidence type="ECO:0000256" key="2">
    <source>
        <dbReference type="SAM" id="Phobius"/>
    </source>
</evidence>
<evidence type="ECO:0000313" key="6">
    <source>
        <dbReference type="Proteomes" id="UP000312594"/>
    </source>
</evidence>
<accession>A0A5C5BXQ3</accession>
<feature type="compositionally biased region" description="Basic and acidic residues" evidence="1">
    <location>
        <begin position="2287"/>
        <end position="2318"/>
    </location>
</feature>
<comment type="caution">
    <text evidence="5">The sequence shown here is derived from an EMBL/GenBank/DDBJ whole genome shotgun (WGS) entry which is preliminary data.</text>
</comment>
<gene>
    <name evidence="5" type="ORF">FIC87_07690</name>
</gene>
<keyword evidence="2" id="KW-1133">Transmembrane helix</keyword>
<dbReference type="InterPro" id="IPR038174">
    <property type="entry name" value="Strep_pil_link_sf"/>
</dbReference>
<feature type="domain" description="Streptococcal pilin isopeptide linkage" evidence="3">
    <location>
        <begin position="2190"/>
        <end position="2286"/>
    </location>
</feature>
<dbReference type="Proteomes" id="UP000312594">
    <property type="component" value="Unassembled WGS sequence"/>
</dbReference>
<dbReference type="Gene3D" id="2.60.40.3050">
    <property type="match status" value="9"/>
</dbReference>
<dbReference type="InterPro" id="IPR046772">
    <property type="entry name" value="pAdhesive_6"/>
</dbReference>
<feature type="domain" description="Streptococcal pilin isopeptide linkage" evidence="3">
    <location>
        <begin position="2073"/>
        <end position="2176"/>
    </location>
</feature>
<feature type="domain" description="Streptococcal pilin isopeptide linkage" evidence="3">
    <location>
        <begin position="1928"/>
        <end position="2055"/>
    </location>
</feature>
<proteinExistence type="predicted"/>
<reference evidence="5 6" key="1">
    <citation type="journal article" date="2005" name="Appl. Environ. Microbiol.">
        <title>Intestinal bacterial communities that produce active estrogen-like compounds enterodiol and enterolactone in humans.</title>
        <authorList>
            <person name="Clavel T."/>
            <person name="Henderson G."/>
            <person name="Alpert C.A."/>
            <person name="Philippe C."/>
            <person name="Rigottier-Gois L."/>
            <person name="Dore J."/>
            <person name="Blaut M."/>
        </authorList>
    </citation>
    <scope>NUCLEOTIDE SEQUENCE [LARGE SCALE GENOMIC DNA]</scope>
    <source>
        <strain evidence="5 6">SECO-MT75m2</strain>
    </source>
</reference>
<feature type="domain" description="Putative adhesive" evidence="4">
    <location>
        <begin position="70"/>
        <end position="185"/>
    </location>
</feature>
<dbReference type="GO" id="GO:0005975">
    <property type="term" value="P:carbohydrate metabolic process"/>
    <property type="evidence" value="ECO:0007669"/>
    <property type="project" value="UniProtKB-ARBA"/>
</dbReference>
<dbReference type="InterPro" id="IPR013783">
    <property type="entry name" value="Ig-like_fold"/>
</dbReference>
<dbReference type="RefSeq" id="WP_139912475.1">
    <property type="nucleotide sequence ID" value="NZ_VEVP01000014.1"/>
</dbReference>
<feature type="transmembrane region" description="Helical" evidence="2">
    <location>
        <begin position="2355"/>
        <end position="2377"/>
    </location>
</feature>
<evidence type="ECO:0000259" key="4">
    <source>
        <dbReference type="Pfam" id="PF20595"/>
    </source>
</evidence>
<feature type="domain" description="Streptococcal pilin isopeptide linkage" evidence="3">
    <location>
        <begin position="1787"/>
        <end position="1915"/>
    </location>
</feature>
<keyword evidence="2" id="KW-0472">Membrane</keyword>
<evidence type="ECO:0000256" key="1">
    <source>
        <dbReference type="SAM" id="MobiDB-lite"/>
    </source>
</evidence>
<feature type="compositionally biased region" description="Low complexity" evidence="1">
    <location>
        <begin position="2319"/>
        <end position="2343"/>
    </location>
</feature>
<feature type="domain" description="Streptococcal pilin isopeptide linkage" evidence="3">
    <location>
        <begin position="1633"/>
        <end position="1758"/>
    </location>
</feature>
<dbReference type="NCBIfam" id="TIGR03786">
    <property type="entry name" value="strep_pil_rpt"/>
    <property type="match status" value="4"/>
</dbReference>
<keyword evidence="2" id="KW-0812">Transmembrane</keyword>
<feature type="domain" description="Streptococcal pilin isopeptide linkage" evidence="3">
    <location>
        <begin position="1497"/>
        <end position="1618"/>
    </location>
</feature>
<dbReference type="InterPro" id="IPR022464">
    <property type="entry name" value="Strep_pil_isopept_link"/>
</dbReference>
<dbReference type="EMBL" id="VEVP01000014">
    <property type="protein sequence ID" value="TNU91057.1"/>
    <property type="molecule type" value="Genomic_DNA"/>
</dbReference>
<dbReference type="Gene3D" id="2.60.40.10">
    <property type="entry name" value="Immunoglobulins"/>
    <property type="match status" value="1"/>
</dbReference>
<name>A0A5C5BXQ3_EGGLN</name>
<protein>
    <submittedName>
        <fullName evidence="5">Uncharacterized protein</fullName>
    </submittedName>
</protein>
<feature type="region of interest" description="Disordered" evidence="1">
    <location>
        <begin position="2287"/>
        <end position="2343"/>
    </location>
</feature>
<dbReference type="Pfam" id="PF20595">
    <property type="entry name" value="pAdhesive_6"/>
    <property type="match status" value="1"/>
</dbReference>
<sequence length="2383" mass="250832">MLAAACVVFGVVPAFSNSIDRAGGNAKFDYAYIVDDQNNMVADLMDPSASMTWKAGDAYKLKYKFARVDNAGDAWVSITLPYGLQFKDAWGMREGRFDSSINIERDSGGVATSSSYENLPAVAGYQAETGTITYQVAPSFVSLAGEVEIVADTAYINSSQTQELSGKLVVSAWNQKQGEDNATKQSLGSLILQDDVKRDNSSRGYQTAFPDVQKTASMGGLEILANKNVATASFDVTYPEKAQVTMSAPGFSETSRKTDNGKIIVTYSLSNPWKYDWRISPSITMTFPATDFVVGSYEEIIVDNVHRTVSEDASNFEMVSEGQAVLAITVADPNDSSLMQVFGEDFTKFDYPAQGIATSNELLGRFYIGNRGPNPVDTSYVFDAHYNVNGTAGVVKAVSVPYTDSTDSNQSVSWEASNGASGTIPMAQLQAQDGLVKNVDLGLDPNVGITRITYVFGIVPANWETAANNGEVYTDTQWGYQRIAYYGEVNGTAMESKLDFRKEADPSDGFTATSIVTPANDLTYYVGQAGRNAFGTGWPSKNAEAATSELTVGYGDTLRIEGQHRLAYFGAPTWGGTESTAYAMYDPEFILAVPQGMSLDAVKLVDAKVLVPNESNVVDIAEIPYTLEDITASNATGDGAKLYKITVPKGMGAGFYTDEYLEQHAIRFDIAMKVNYGAPPRSYQVSDLLSVRSALGGSLVYGDHSMGSVGDKYDINGGEPLYPLCEGRVKVSSGNTLVNLSNAMKVVDKNYGTDWITYDPNNADATTAFVNQDSDIYFRTTITNDTGADVDGLTMYVPLPKAGVDLGEQFSGGAFQFSLTLTEDPTEEIKKQGFTVKFVKIKQGVKFDKRQMPQPKDYDETTWDQCDMGIVSYNGAFAVGDSKTLMVHGKVDGTYSQTGLKNIFKNSVAYSVAGGSGALQDGVPVGIQYASSPLKGYVFEDVDEDGVMGSGDMPLSGVELEASDGVSPVGGAVTGRDGSYEIIWPMETNVTIKVKNPDSSVYKFAKKSPSAGEKDNIFDGGTGDVQPFGTATVNLSGVNVKNPAYASAGLVRLPPAPIETPTVDLDIAGKNPPERQHVFQLKLTSGDGAAVQFKNADGSDVPGSSTEREAVCDASADVLLQNAFGNVQFMKRGSYEFEIAQIERGTNTGWTLDTASKYTWKITVDDQMKISQNELTDAGGKVVTEAYFANSYQPLPLAFSMVGYFDKALTGRDWSANDRYEFEISATSFDGAGDPAALAKVPAPQNAEASVDGTGGGSSARAFDFGSIEFVETGTYGYTVTEKTHNVPHVSHDDTTANFTITVSDVDGRLQVATGDASTDYGTFENRYASELDYQAAGGLTVKSTLDGRNIQQGALAFSVTPKDADSAAKFGLSESANLFAVPEATGSPAASSVSVLDGKDIKFTHEDAGNTYEYQVQAQDKGALGYTYDTAVRTVKVSITDDGAGKLTAVTEISGGPDAKTYTYSTGDAPATDVATIALDHSYKAVQGVYDTNFFQKSLTGRAWIDTDTFTFTFAPRSLDGSTDTGALASMPLPGKTQVDVAGTPGTSDPAYFEFGSIAFDRAGEYVYGVTEDPHNVPGVSRDTHEALLAITVSDVDGQLTATHTMLGSGEFENQYSSELDYSAAGGVTVSTVLEGRDIADGQFFFTVTPIDAESAAALGLAQGANSFDVPAGSSTGSSPAASPVALFSNGAPVKFTHADAGKTYGFKVVQANGGRSGYVYDTVERTVTIEVVDNADGSISATTTVAGGPDAGTYVYATGQAPAASVAKVTMTNRYETTDVGVSVTGSKTLDGRLLAAGEFSFSIAAANDASKVLATGKNDASGVIAFSPITFNQADLDQAVADGYATLSSKSDGSRVWTVHLQAWEATQSGDGVTADDSEFFFSVEVTDVGAGSLAAAVQYPANGLAFTNTYSAGSPVGVTPHGGKVFANADGLEPDDVAGKFSFALRALDGGPMPSGSGASAANDELGNVVFGELMFEQDLLADVTPDPATGERSRTFEYEVTEKGSAPGVTNEGVAKKFSLTLVDFGDGTGMDVSANPAIGSLFTFTNVYDVASSSISLTDQLGVSVELSGRQMVDSEFAFELSDVMSRSVVSRGMADGSGAVAMSPISFDGPGEHSYVLRQVPGEAGAGVTYDDSEYRVHASVQHDGKGGLTVSYAFDGGDNAVTFKNVYAAAPVQVELGAAVVLQGRDLSDGQFVFLLGDRNGTVARAANAPDGSVVFAPVTLEAPGTYRFTVSQVDGGLEGYTYDTAVHEVVVEVADDLKGHLQAAVAGKAPLFVNSYEKPADVPEDKPGDVPGDKPGDQPSDKPADKPADQPDGQQKPIDLPKSDGSGAGDAKSGSGLLAGTGDSSWFALIAVATGAAALALGAVSFVLHCRMRK</sequence>
<dbReference type="Pfam" id="PF12892">
    <property type="entry name" value="FctA"/>
    <property type="match status" value="9"/>
</dbReference>
<feature type="domain" description="Streptococcal pilin isopeptide linkage" evidence="3">
    <location>
        <begin position="1075"/>
        <end position="1193"/>
    </location>
</feature>
<evidence type="ECO:0000313" key="5">
    <source>
        <dbReference type="EMBL" id="TNU91057.1"/>
    </source>
</evidence>
<evidence type="ECO:0000259" key="3">
    <source>
        <dbReference type="Pfam" id="PF12892"/>
    </source>
</evidence>
<organism evidence="5 6">
    <name type="scientific">Eggerthella lenta</name>
    <name type="common">Eubacterium lentum</name>
    <dbReference type="NCBI Taxonomy" id="84112"/>
    <lineage>
        <taxon>Bacteria</taxon>
        <taxon>Bacillati</taxon>
        <taxon>Actinomycetota</taxon>
        <taxon>Coriobacteriia</taxon>
        <taxon>Eggerthellales</taxon>
        <taxon>Eggerthellaceae</taxon>
        <taxon>Eggerthella</taxon>
    </lineage>
</organism>
<feature type="domain" description="Streptococcal pilin isopeptide linkage" evidence="3">
    <location>
        <begin position="1206"/>
        <end position="1329"/>
    </location>
</feature>